<feature type="signal peptide" evidence="1">
    <location>
        <begin position="1"/>
        <end position="27"/>
    </location>
</feature>
<accession>A0A8T0G844</accession>
<evidence type="ECO:0000313" key="3">
    <source>
        <dbReference type="Proteomes" id="UP000822688"/>
    </source>
</evidence>
<name>A0A8T0G844_CERPU</name>
<dbReference type="AlphaFoldDB" id="A0A8T0G844"/>
<evidence type="ECO:0000256" key="1">
    <source>
        <dbReference type="SAM" id="SignalP"/>
    </source>
</evidence>
<organism evidence="2 3">
    <name type="scientific">Ceratodon purpureus</name>
    <name type="common">Fire moss</name>
    <name type="synonym">Dicranum purpureum</name>
    <dbReference type="NCBI Taxonomy" id="3225"/>
    <lineage>
        <taxon>Eukaryota</taxon>
        <taxon>Viridiplantae</taxon>
        <taxon>Streptophyta</taxon>
        <taxon>Embryophyta</taxon>
        <taxon>Bryophyta</taxon>
        <taxon>Bryophytina</taxon>
        <taxon>Bryopsida</taxon>
        <taxon>Dicranidae</taxon>
        <taxon>Pseudoditrichales</taxon>
        <taxon>Ditrichaceae</taxon>
        <taxon>Ceratodon</taxon>
    </lineage>
</organism>
<protein>
    <submittedName>
        <fullName evidence="2">Uncharacterized protein</fullName>
    </submittedName>
</protein>
<keyword evidence="1" id="KW-0732">Signal</keyword>
<dbReference type="Proteomes" id="UP000822688">
    <property type="component" value="Chromosome 12"/>
</dbReference>
<gene>
    <name evidence="2" type="ORF">KC19_12G149600</name>
</gene>
<keyword evidence="3" id="KW-1185">Reference proteome</keyword>
<evidence type="ECO:0000313" key="2">
    <source>
        <dbReference type="EMBL" id="KAG0555171.1"/>
    </source>
</evidence>
<dbReference type="EMBL" id="CM026433">
    <property type="protein sequence ID" value="KAG0555171.1"/>
    <property type="molecule type" value="Genomic_DNA"/>
</dbReference>
<feature type="chain" id="PRO_5035939622" evidence="1">
    <location>
        <begin position="28"/>
        <end position="54"/>
    </location>
</feature>
<proteinExistence type="predicted"/>
<sequence>MSKSFVRNSMSLHFLLLMCNLSDFSECRKRSLWQKLKRQQRVEMMQQQRFWLVN</sequence>
<comment type="caution">
    <text evidence="2">The sequence shown here is derived from an EMBL/GenBank/DDBJ whole genome shotgun (WGS) entry which is preliminary data.</text>
</comment>
<reference evidence="2" key="1">
    <citation type="submission" date="2020-06" db="EMBL/GenBank/DDBJ databases">
        <title>WGS assembly of Ceratodon purpureus strain R40.</title>
        <authorList>
            <person name="Carey S.B."/>
            <person name="Jenkins J."/>
            <person name="Shu S."/>
            <person name="Lovell J.T."/>
            <person name="Sreedasyam A."/>
            <person name="Maumus F."/>
            <person name="Tiley G.P."/>
            <person name="Fernandez-Pozo N."/>
            <person name="Barry K."/>
            <person name="Chen C."/>
            <person name="Wang M."/>
            <person name="Lipzen A."/>
            <person name="Daum C."/>
            <person name="Saski C.A."/>
            <person name="Payton A.C."/>
            <person name="Mcbreen J.C."/>
            <person name="Conrad R.E."/>
            <person name="Kollar L.M."/>
            <person name="Olsson S."/>
            <person name="Huttunen S."/>
            <person name="Landis J.B."/>
            <person name="Wickett N.J."/>
            <person name="Johnson M.G."/>
            <person name="Rensing S.A."/>
            <person name="Grimwood J."/>
            <person name="Schmutz J."/>
            <person name="Mcdaniel S.F."/>
        </authorList>
    </citation>
    <scope>NUCLEOTIDE SEQUENCE</scope>
    <source>
        <strain evidence="2">R40</strain>
    </source>
</reference>